<evidence type="ECO:0000256" key="3">
    <source>
        <dbReference type="ARBA" id="ARBA00022989"/>
    </source>
</evidence>
<dbReference type="Pfam" id="PF07690">
    <property type="entry name" value="MFS_1"/>
    <property type="match status" value="1"/>
</dbReference>
<feature type="transmembrane region" description="Helical" evidence="5">
    <location>
        <begin position="220"/>
        <end position="239"/>
    </location>
</feature>
<protein>
    <submittedName>
        <fullName evidence="6">MFS transporter</fullName>
    </submittedName>
</protein>
<gene>
    <name evidence="6" type="ORF">D5H75_34245</name>
</gene>
<evidence type="ECO:0000313" key="6">
    <source>
        <dbReference type="EMBL" id="RJL23092.1"/>
    </source>
</evidence>
<organism evidence="6 7">
    <name type="scientific">Bailinhaonella thermotolerans</name>
    <dbReference type="NCBI Taxonomy" id="1070861"/>
    <lineage>
        <taxon>Bacteria</taxon>
        <taxon>Bacillati</taxon>
        <taxon>Actinomycetota</taxon>
        <taxon>Actinomycetes</taxon>
        <taxon>Streptosporangiales</taxon>
        <taxon>Streptosporangiaceae</taxon>
        <taxon>Bailinhaonella</taxon>
    </lineage>
</organism>
<comment type="caution">
    <text evidence="6">The sequence shown here is derived from an EMBL/GenBank/DDBJ whole genome shotgun (WGS) entry which is preliminary data.</text>
</comment>
<feature type="transmembrane region" description="Helical" evidence="5">
    <location>
        <begin position="142"/>
        <end position="164"/>
    </location>
</feature>
<dbReference type="Gene3D" id="1.20.1250.20">
    <property type="entry name" value="MFS general substrate transporter like domains"/>
    <property type="match status" value="2"/>
</dbReference>
<keyword evidence="4 5" id="KW-0472">Membrane</keyword>
<reference evidence="6 7" key="1">
    <citation type="submission" date="2018-09" db="EMBL/GenBank/DDBJ databases">
        <title>YIM 75507 draft genome.</title>
        <authorList>
            <person name="Tang S."/>
            <person name="Feng Y."/>
        </authorList>
    </citation>
    <scope>NUCLEOTIDE SEQUENCE [LARGE SCALE GENOMIC DNA]</scope>
    <source>
        <strain evidence="6 7">YIM 75507</strain>
    </source>
</reference>
<dbReference type="GO" id="GO:0016020">
    <property type="term" value="C:membrane"/>
    <property type="evidence" value="ECO:0007669"/>
    <property type="project" value="UniProtKB-SubCell"/>
</dbReference>
<feature type="transmembrane region" description="Helical" evidence="5">
    <location>
        <begin position="251"/>
        <end position="272"/>
    </location>
</feature>
<dbReference type="Proteomes" id="UP000265768">
    <property type="component" value="Unassembled WGS sequence"/>
</dbReference>
<feature type="transmembrane region" description="Helical" evidence="5">
    <location>
        <begin position="185"/>
        <end position="208"/>
    </location>
</feature>
<proteinExistence type="predicted"/>
<dbReference type="InterPro" id="IPR036259">
    <property type="entry name" value="MFS_trans_sf"/>
</dbReference>
<evidence type="ECO:0000256" key="4">
    <source>
        <dbReference type="ARBA" id="ARBA00023136"/>
    </source>
</evidence>
<dbReference type="PANTHER" id="PTHR23514">
    <property type="entry name" value="BYPASS OF STOP CODON PROTEIN 6"/>
    <property type="match status" value="1"/>
</dbReference>
<feature type="transmembrane region" description="Helical" evidence="5">
    <location>
        <begin position="313"/>
        <end position="332"/>
    </location>
</feature>
<feature type="transmembrane region" description="Helical" evidence="5">
    <location>
        <begin position="344"/>
        <end position="366"/>
    </location>
</feature>
<sequence>MGSWAAGLPALSKRLDLGPGILGTVLLLVSLGCLLAMPVAGRLCDRWSSRTVTRVSGPLMALALLGPVLAPSFGVLAVAAVLFGLTVGLLEVSMNVQAVEVERVYGRPINSAFHGSWSLGGAAGGAIVAGGLHLGLDARVPAVVAVAAAAAGFLAAGPRLLSAAATAPAEEEGAAPAAPLGRRMILLLGAVAFAGLLTEGAAMDWAAVHAAQVLHADSSLAPLTFTVFSVAMTTVRLFGDQVRRRLRPPAILGLAGGITVAGYALALSSSAWSGGAAIAVAWAGWILAGVGLATVVPVLFSAVGAAGGPAGRALSQVSAVGYVGLLIGPALVGHLAEATSLSTALILPAGLALLVALAGPPALRVITRPKVPVR</sequence>
<feature type="transmembrane region" description="Helical" evidence="5">
    <location>
        <begin position="278"/>
        <end position="301"/>
    </location>
</feature>
<keyword evidence="2 5" id="KW-0812">Transmembrane</keyword>
<keyword evidence="3 5" id="KW-1133">Transmembrane helix</keyword>
<dbReference type="InterPro" id="IPR051788">
    <property type="entry name" value="MFS_Transporter"/>
</dbReference>
<evidence type="ECO:0000313" key="7">
    <source>
        <dbReference type="Proteomes" id="UP000265768"/>
    </source>
</evidence>
<keyword evidence="7" id="KW-1185">Reference proteome</keyword>
<dbReference type="InterPro" id="IPR011701">
    <property type="entry name" value="MFS"/>
</dbReference>
<comment type="subcellular location">
    <subcellularLocation>
        <location evidence="1">Membrane</location>
        <topology evidence="1">Multi-pass membrane protein</topology>
    </subcellularLocation>
</comment>
<dbReference type="SUPFAM" id="SSF103473">
    <property type="entry name" value="MFS general substrate transporter"/>
    <property type="match status" value="1"/>
</dbReference>
<dbReference type="OrthoDB" id="151222at2"/>
<dbReference type="PANTHER" id="PTHR23514:SF13">
    <property type="entry name" value="INNER MEMBRANE PROTEIN YBJJ"/>
    <property type="match status" value="1"/>
</dbReference>
<evidence type="ECO:0000256" key="2">
    <source>
        <dbReference type="ARBA" id="ARBA00022692"/>
    </source>
</evidence>
<evidence type="ECO:0000256" key="5">
    <source>
        <dbReference type="SAM" id="Phobius"/>
    </source>
</evidence>
<dbReference type="AlphaFoldDB" id="A0A3A4AU83"/>
<evidence type="ECO:0000256" key="1">
    <source>
        <dbReference type="ARBA" id="ARBA00004141"/>
    </source>
</evidence>
<dbReference type="GO" id="GO:0022857">
    <property type="term" value="F:transmembrane transporter activity"/>
    <property type="evidence" value="ECO:0007669"/>
    <property type="project" value="InterPro"/>
</dbReference>
<feature type="transmembrane region" description="Helical" evidence="5">
    <location>
        <begin position="20"/>
        <end position="40"/>
    </location>
</feature>
<name>A0A3A4AU83_9ACTN</name>
<dbReference type="CDD" id="cd17393">
    <property type="entry name" value="MFS_MosC_like"/>
    <property type="match status" value="1"/>
</dbReference>
<accession>A0A3A4AU83</accession>
<dbReference type="EMBL" id="QZEY01000020">
    <property type="protein sequence ID" value="RJL23092.1"/>
    <property type="molecule type" value="Genomic_DNA"/>
</dbReference>